<dbReference type="Gramene" id="OBART04G14670.1">
    <property type="protein sequence ID" value="OBART04G14670.1"/>
    <property type="gene ID" value="OBART04G14670"/>
</dbReference>
<name>A0A0D3FWK2_9ORYZ</name>
<dbReference type="EnsemblPlants" id="OBART04G14670.1">
    <property type="protein sequence ID" value="OBART04G14670.1"/>
    <property type="gene ID" value="OBART04G14670"/>
</dbReference>
<feature type="compositionally biased region" description="Low complexity" evidence="1">
    <location>
        <begin position="157"/>
        <end position="166"/>
    </location>
</feature>
<dbReference type="PANTHER" id="PTHR31718">
    <property type="entry name" value="PLAT DOMAIN-CONTAINING PROTEIN"/>
    <property type="match status" value="1"/>
</dbReference>
<accession>A0A0D3FWK2</accession>
<dbReference type="HOGENOM" id="CLU_1498527_0_0_1"/>
<keyword evidence="4" id="KW-1185">Reference proteome</keyword>
<reference evidence="3" key="1">
    <citation type="journal article" date="2009" name="Rice">
        <title>De Novo Next Generation Sequencing of Plant Genomes.</title>
        <authorList>
            <person name="Rounsley S."/>
            <person name="Marri P.R."/>
            <person name="Yu Y."/>
            <person name="He R."/>
            <person name="Sisneros N."/>
            <person name="Goicoechea J.L."/>
            <person name="Lee S.J."/>
            <person name="Angelova A."/>
            <person name="Kudrna D."/>
            <person name="Luo M."/>
            <person name="Affourtit J."/>
            <person name="Desany B."/>
            <person name="Knight J."/>
            <person name="Niazi F."/>
            <person name="Egholm M."/>
            <person name="Wing R.A."/>
        </authorList>
    </citation>
    <scope>NUCLEOTIDE SEQUENCE [LARGE SCALE GENOMIC DNA]</scope>
    <source>
        <strain evidence="3">cv. IRGC 105608</strain>
    </source>
</reference>
<dbReference type="Proteomes" id="UP000026960">
    <property type="component" value="Chromosome 4"/>
</dbReference>
<evidence type="ECO:0000313" key="4">
    <source>
        <dbReference type="Proteomes" id="UP000026960"/>
    </source>
</evidence>
<dbReference type="PANTHER" id="PTHR31718:SF47">
    <property type="entry name" value="OS06G0206401 PROTEIN"/>
    <property type="match status" value="1"/>
</dbReference>
<organism evidence="3">
    <name type="scientific">Oryza barthii</name>
    <dbReference type="NCBI Taxonomy" id="65489"/>
    <lineage>
        <taxon>Eukaryota</taxon>
        <taxon>Viridiplantae</taxon>
        <taxon>Streptophyta</taxon>
        <taxon>Embryophyta</taxon>
        <taxon>Tracheophyta</taxon>
        <taxon>Spermatophyta</taxon>
        <taxon>Magnoliopsida</taxon>
        <taxon>Liliopsida</taxon>
        <taxon>Poales</taxon>
        <taxon>Poaceae</taxon>
        <taxon>BOP clade</taxon>
        <taxon>Oryzoideae</taxon>
        <taxon>Oryzeae</taxon>
        <taxon>Oryzinae</taxon>
        <taxon>Oryza</taxon>
    </lineage>
</organism>
<dbReference type="AlphaFoldDB" id="A0A0D3FWK2"/>
<feature type="signal peptide" evidence="2">
    <location>
        <begin position="1"/>
        <end position="21"/>
    </location>
</feature>
<proteinExistence type="predicted"/>
<sequence length="180" mass="18775">MAADKFLCFALLVSMAVLAAGSRSPDGVAALPLRGQLVAGGDNDKNKCVYMLYYMGTGWIWKAGTDAAIGVELAAADGSDFAVGDLERWGGLMGAGHDYYERGNPTTEPARSRAAVLRYRRAAEGAIAPRIGTTVPTRSRNPAVRDRLGRASRFCAAGSGSAPASPVCGLSSLPHNRSAD</sequence>
<feature type="region of interest" description="Disordered" evidence="1">
    <location>
        <begin position="157"/>
        <end position="180"/>
    </location>
</feature>
<feature type="chain" id="PRO_5002262267" evidence="2">
    <location>
        <begin position="22"/>
        <end position="180"/>
    </location>
</feature>
<protein>
    <submittedName>
        <fullName evidence="3">Uncharacterized protein</fullName>
    </submittedName>
</protein>
<evidence type="ECO:0000256" key="2">
    <source>
        <dbReference type="SAM" id="SignalP"/>
    </source>
</evidence>
<dbReference type="STRING" id="65489.A0A0D3FWK2"/>
<dbReference type="PaxDb" id="65489-OBART04G14670.1"/>
<reference evidence="3" key="2">
    <citation type="submission" date="2015-03" db="UniProtKB">
        <authorList>
            <consortium name="EnsemblPlants"/>
        </authorList>
    </citation>
    <scope>IDENTIFICATION</scope>
</reference>
<evidence type="ECO:0000256" key="1">
    <source>
        <dbReference type="SAM" id="MobiDB-lite"/>
    </source>
</evidence>
<evidence type="ECO:0000313" key="3">
    <source>
        <dbReference type="EnsemblPlants" id="OBART04G14670.1"/>
    </source>
</evidence>
<keyword evidence="2" id="KW-0732">Signal</keyword>